<dbReference type="EMBL" id="GBXM01055862">
    <property type="protein sequence ID" value="JAH52715.1"/>
    <property type="molecule type" value="Transcribed_RNA"/>
</dbReference>
<sequence>MRGNMQHMQIYGKNAVYLTRTDIRHTV</sequence>
<organism evidence="1">
    <name type="scientific">Anguilla anguilla</name>
    <name type="common">European freshwater eel</name>
    <name type="synonym">Muraena anguilla</name>
    <dbReference type="NCBI Taxonomy" id="7936"/>
    <lineage>
        <taxon>Eukaryota</taxon>
        <taxon>Metazoa</taxon>
        <taxon>Chordata</taxon>
        <taxon>Craniata</taxon>
        <taxon>Vertebrata</taxon>
        <taxon>Euteleostomi</taxon>
        <taxon>Actinopterygii</taxon>
        <taxon>Neopterygii</taxon>
        <taxon>Teleostei</taxon>
        <taxon>Anguilliformes</taxon>
        <taxon>Anguillidae</taxon>
        <taxon>Anguilla</taxon>
    </lineage>
</organism>
<protein>
    <submittedName>
        <fullName evidence="1">Uncharacterized protein</fullName>
    </submittedName>
</protein>
<name>A0A0E9TIG9_ANGAN</name>
<accession>A0A0E9TIG9</accession>
<reference evidence="1" key="1">
    <citation type="submission" date="2014-11" db="EMBL/GenBank/DDBJ databases">
        <authorList>
            <person name="Amaro Gonzalez C."/>
        </authorList>
    </citation>
    <scope>NUCLEOTIDE SEQUENCE</scope>
</reference>
<evidence type="ECO:0000313" key="1">
    <source>
        <dbReference type="EMBL" id="JAH52715.1"/>
    </source>
</evidence>
<reference evidence="1" key="2">
    <citation type="journal article" date="2015" name="Fish Shellfish Immunol.">
        <title>Early steps in the European eel (Anguilla anguilla)-Vibrio vulnificus interaction in the gills: Role of the RtxA13 toxin.</title>
        <authorList>
            <person name="Callol A."/>
            <person name="Pajuelo D."/>
            <person name="Ebbesson L."/>
            <person name="Teles M."/>
            <person name="MacKenzie S."/>
            <person name="Amaro C."/>
        </authorList>
    </citation>
    <scope>NUCLEOTIDE SEQUENCE</scope>
</reference>
<proteinExistence type="predicted"/>
<dbReference type="AlphaFoldDB" id="A0A0E9TIG9"/>